<evidence type="ECO:0000313" key="2">
    <source>
        <dbReference type="EMBL" id="VDD21479.1"/>
    </source>
</evidence>
<sequence>MDAAPPSSLVSKARTAFNSAAAKASASSLISNPIQRRRRSSSNQPGMIMTLR</sequence>
<proteinExistence type="predicted"/>
<reference evidence="2" key="1">
    <citation type="submission" date="2018-11" db="EMBL/GenBank/DDBJ databases">
        <authorList>
            <consortium name="Genoscope - CEA"/>
            <person name="William W."/>
        </authorList>
    </citation>
    <scope>NUCLEOTIDE SEQUENCE</scope>
</reference>
<gene>
    <name evidence="2" type="ORF">BOLC2T07749H</name>
</gene>
<dbReference type="EMBL" id="LR031874">
    <property type="protein sequence ID" value="VDD21479.1"/>
    <property type="molecule type" value="Genomic_DNA"/>
</dbReference>
<evidence type="ECO:0000256" key="1">
    <source>
        <dbReference type="SAM" id="MobiDB-lite"/>
    </source>
</evidence>
<organism evidence="2">
    <name type="scientific">Brassica oleracea</name>
    <name type="common">Wild cabbage</name>
    <dbReference type="NCBI Taxonomy" id="3712"/>
    <lineage>
        <taxon>Eukaryota</taxon>
        <taxon>Viridiplantae</taxon>
        <taxon>Streptophyta</taxon>
        <taxon>Embryophyta</taxon>
        <taxon>Tracheophyta</taxon>
        <taxon>Spermatophyta</taxon>
        <taxon>Magnoliopsida</taxon>
        <taxon>eudicotyledons</taxon>
        <taxon>Gunneridae</taxon>
        <taxon>Pentapetalae</taxon>
        <taxon>rosids</taxon>
        <taxon>malvids</taxon>
        <taxon>Brassicales</taxon>
        <taxon>Brassicaceae</taxon>
        <taxon>Brassiceae</taxon>
        <taxon>Brassica</taxon>
    </lineage>
</organism>
<dbReference type="AlphaFoldDB" id="A0A3P6DQQ0"/>
<accession>A0A3P6DQQ0</accession>
<name>A0A3P6DQQ0_BRAOL</name>
<protein>
    <submittedName>
        <fullName evidence="2">Uncharacterized protein</fullName>
    </submittedName>
</protein>
<feature type="region of interest" description="Disordered" evidence="1">
    <location>
        <begin position="26"/>
        <end position="52"/>
    </location>
</feature>